<gene>
    <name evidence="1" type="ORF">RHMOL_Rhmol06G0178200</name>
</gene>
<reference evidence="1" key="1">
    <citation type="submission" date="2022-02" db="EMBL/GenBank/DDBJ databases">
        <title>Plant Genome Project.</title>
        <authorList>
            <person name="Zhang R.-G."/>
        </authorList>
    </citation>
    <scope>NUCLEOTIDE SEQUENCE</scope>
    <source>
        <strain evidence="1">AT1</strain>
    </source>
</reference>
<keyword evidence="2" id="KW-1185">Reference proteome</keyword>
<accession>A0ACC0NFF1</accession>
<evidence type="ECO:0000313" key="2">
    <source>
        <dbReference type="Proteomes" id="UP001062846"/>
    </source>
</evidence>
<organism evidence="1 2">
    <name type="scientific">Rhododendron molle</name>
    <name type="common">Chinese azalea</name>
    <name type="synonym">Azalea mollis</name>
    <dbReference type="NCBI Taxonomy" id="49168"/>
    <lineage>
        <taxon>Eukaryota</taxon>
        <taxon>Viridiplantae</taxon>
        <taxon>Streptophyta</taxon>
        <taxon>Embryophyta</taxon>
        <taxon>Tracheophyta</taxon>
        <taxon>Spermatophyta</taxon>
        <taxon>Magnoliopsida</taxon>
        <taxon>eudicotyledons</taxon>
        <taxon>Gunneridae</taxon>
        <taxon>Pentapetalae</taxon>
        <taxon>asterids</taxon>
        <taxon>Ericales</taxon>
        <taxon>Ericaceae</taxon>
        <taxon>Ericoideae</taxon>
        <taxon>Rhodoreae</taxon>
        <taxon>Rhododendron</taxon>
    </lineage>
</organism>
<proteinExistence type="predicted"/>
<evidence type="ECO:0000313" key="1">
    <source>
        <dbReference type="EMBL" id="KAI8551337.1"/>
    </source>
</evidence>
<comment type="caution">
    <text evidence="1">The sequence shown here is derived from an EMBL/GenBank/DDBJ whole genome shotgun (WGS) entry which is preliminary data.</text>
</comment>
<protein>
    <submittedName>
        <fullName evidence="1">Uncharacterized protein</fullName>
    </submittedName>
</protein>
<sequence>MPSQMAYPQDCVVHQRTYGTTNASFMSVFFVVLGPINVSALTWVANEYADISCPHNNLDCEGTSFFEDHFHVRSLSGNSKEISSAIYLQVSIISQALIFVTCSQSWSFMERPGSLVMCAYALAQLVATLIAVYAEISFASISVIGWGWAGIIWLYSLIFYIPLDIIKFAVRYSLSGEAWNLVFDRKFLHQTAFTSKHDYGKDNREAKGVLSQRTTQGLMSWRVGNQ</sequence>
<dbReference type="EMBL" id="CM046393">
    <property type="protein sequence ID" value="KAI8551337.1"/>
    <property type="molecule type" value="Genomic_DNA"/>
</dbReference>
<name>A0ACC0NFF1_RHOML</name>
<dbReference type="Proteomes" id="UP001062846">
    <property type="component" value="Chromosome 6"/>
</dbReference>